<accession>A0ABY0IH34</accession>
<dbReference type="EMBL" id="QDKL01000001">
    <property type="protein sequence ID" value="RZF22255.1"/>
    <property type="molecule type" value="Genomic_DNA"/>
</dbReference>
<dbReference type="InterPro" id="IPR001646">
    <property type="entry name" value="5peptide_repeat"/>
</dbReference>
<sequence>MTMSYFEEEVFNSENISELSSLKGGEFICCEFNDLDLSGLDASGAKFIECKFNNSNLSNLNLLGATLRDVSFRDCKCVGINFSECNNLFDLRFKRASLDYTSFVDCSLNSSSFIESSFKEADFSQGTFENCDFTNSNLLGANFSMANMKGSNFSHAINFYIDITNTNLKKCKFTMPEALNLLGPFGIEIE</sequence>
<dbReference type="Proteomes" id="UP000443582">
    <property type="component" value="Unassembled WGS sequence"/>
</dbReference>
<name>A0ABY0IH34_9BACT</name>
<evidence type="ECO:0000313" key="2">
    <source>
        <dbReference type="Proteomes" id="UP000443582"/>
    </source>
</evidence>
<dbReference type="Pfam" id="PF13599">
    <property type="entry name" value="Pentapeptide_4"/>
    <property type="match status" value="1"/>
</dbReference>
<organism evidence="1 2">
    <name type="scientific">Halobacteriovorax vibrionivorans</name>
    <dbReference type="NCBI Taxonomy" id="2152716"/>
    <lineage>
        <taxon>Bacteria</taxon>
        <taxon>Pseudomonadati</taxon>
        <taxon>Bdellovibrionota</taxon>
        <taxon>Bacteriovoracia</taxon>
        <taxon>Bacteriovoracales</taxon>
        <taxon>Halobacteriovoraceae</taxon>
        <taxon>Halobacteriovorax</taxon>
    </lineage>
</organism>
<gene>
    <name evidence="1" type="ORF">DAY19_00375</name>
</gene>
<keyword evidence="2" id="KW-1185">Reference proteome</keyword>
<comment type="caution">
    <text evidence="1">The sequence shown here is derived from an EMBL/GenBank/DDBJ whole genome shotgun (WGS) entry which is preliminary data.</text>
</comment>
<dbReference type="Pfam" id="PF00805">
    <property type="entry name" value="Pentapeptide"/>
    <property type="match status" value="1"/>
</dbReference>
<dbReference type="PANTHER" id="PTHR14136:SF17">
    <property type="entry name" value="BTB_POZ DOMAIN-CONTAINING PROTEIN KCTD9"/>
    <property type="match status" value="1"/>
</dbReference>
<dbReference type="PANTHER" id="PTHR14136">
    <property type="entry name" value="BTB_POZ DOMAIN-CONTAINING PROTEIN KCTD9"/>
    <property type="match status" value="1"/>
</dbReference>
<proteinExistence type="predicted"/>
<dbReference type="SUPFAM" id="SSF141571">
    <property type="entry name" value="Pentapeptide repeat-like"/>
    <property type="match status" value="1"/>
</dbReference>
<dbReference type="InterPro" id="IPR051082">
    <property type="entry name" value="Pentapeptide-BTB/POZ_domain"/>
</dbReference>
<protein>
    <submittedName>
        <fullName evidence="1">Pentapeptide repeat-containing protein</fullName>
    </submittedName>
</protein>
<reference evidence="2" key="1">
    <citation type="journal article" date="2019" name="Int. J. Syst. Evol. Microbiol.">
        <title>Halobacteriovorax valvorus sp. nov., a novel prokaryotic predator isolated from coastal seawater of China.</title>
        <authorList>
            <person name="Chen M.-X."/>
        </authorList>
    </citation>
    <scope>NUCLEOTIDE SEQUENCE [LARGE SCALE GENOMIC DNA]</scope>
    <source>
        <strain evidence="2">BL9</strain>
    </source>
</reference>
<dbReference type="Gene3D" id="2.160.20.80">
    <property type="entry name" value="E3 ubiquitin-protein ligase SopA"/>
    <property type="match status" value="1"/>
</dbReference>
<evidence type="ECO:0000313" key="1">
    <source>
        <dbReference type="EMBL" id="RZF22255.1"/>
    </source>
</evidence>